<dbReference type="RefSeq" id="WP_338733830.1">
    <property type="nucleotide sequence ID" value="NZ_CP136924.1"/>
</dbReference>
<sequence length="78" mass="9316">MAMYIFQIIVILNDDFKFADEFQLLYLIPVMAIVIPSIYLIRAQMFNKLTSVDKSMEELEEEFKIKPTTLWGKIKQYF</sequence>
<accession>A0AAU6NZY8</accession>
<evidence type="ECO:0000313" key="2">
    <source>
        <dbReference type="EMBL" id="WXA03167.1"/>
    </source>
</evidence>
<gene>
    <name evidence="3" type="ORF">R3L15_05890</name>
    <name evidence="2" type="ORF">R3L16_01510</name>
</gene>
<dbReference type="Proteomes" id="UP001368318">
    <property type="component" value="Chromosome"/>
</dbReference>
<organism evidence="2 4">
    <name type="scientific">Mangrovimonas cancribranchiae</name>
    <dbReference type="NCBI Taxonomy" id="3080055"/>
    <lineage>
        <taxon>Bacteria</taxon>
        <taxon>Pseudomonadati</taxon>
        <taxon>Bacteroidota</taxon>
        <taxon>Flavobacteriia</taxon>
        <taxon>Flavobacteriales</taxon>
        <taxon>Flavobacteriaceae</taxon>
        <taxon>Mangrovimonas</taxon>
    </lineage>
</organism>
<dbReference type="AlphaFoldDB" id="A0AAU6NZY8"/>
<evidence type="ECO:0000313" key="4">
    <source>
        <dbReference type="Proteomes" id="UP001368318"/>
    </source>
</evidence>
<keyword evidence="1" id="KW-1133">Transmembrane helix</keyword>
<reference evidence="2 4" key="1">
    <citation type="submission" date="2023-10" db="EMBL/GenBank/DDBJ databases">
        <title>Culture-based analysis of two novel bacteria associated with mangrove crab gills.</title>
        <authorList>
            <person name="Yang X."/>
            <person name="Garuglieri E."/>
            <person name="Van Goethem M.W."/>
            <person name="Fusi M."/>
            <person name="Marasco R."/>
            <person name="Daffonchio D.G."/>
        </authorList>
    </citation>
    <scope>NUCLEOTIDE SEQUENCE [LARGE SCALE GENOMIC DNA]</scope>
    <source>
        <strain evidence="3">UG2-1</strain>
        <strain evidence="2">UG2-2</strain>
        <strain evidence="4">UG2_2</strain>
    </source>
</reference>
<keyword evidence="1" id="KW-0812">Transmembrane</keyword>
<keyword evidence="1" id="KW-0472">Membrane</keyword>
<name>A0AAU6NZY8_9FLAO</name>
<proteinExistence type="predicted"/>
<evidence type="ECO:0000256" key="1">
    <source>
        <dbReference type="SAM" id="Phobius"/>
    </source>
</evidence>
<dbReference type="EMBL" id="CP136925">
    <property type="protein sequence ID" value="WXA14410.1"/>
    <property type="molecule type" value="Genomic_DNA"/>
</dbReference>
<protein>
    <submittedName>
        <fullName evidence="2">Uncharacterized protein</fullName>
    </submittedName>
</protein>
<feature type="transmembrane region" description="Helical" evidence="1">
    <location>
        <begin position="22"/>
        <end position="41"/>
    </location>
</feature>
<dbReference type="KEGG" id="mcaa:R3L15_05890"/>
<dbReference type="EMBL" id="CP136924">
    <property type="protein sequence ID" value="WXA03167.1"/>
    <property type="molecule type" value="Genomic_DNA"/>
</dbReference>
<keyword evidence="4" id="KW-1185">Reference proteome</keyword>
<evidence type="ECO:0000313" key="3">
    <source>
        <dbReference type="EMBL" id="WXA14410.1"/>
    </source>
</evidence>